<evidence type="ECO:0000313" key="1">
    <source>
        <dbReference type="EMBL" id="CRZ02347.1"/>
    </source>
</evidence>
<sequence length="108" mass="12053">KDFITSNRARGRGRNSYNLYRQNMLLVTYSRVEQQNTLPYTFWPVTSSKGVANQGCYAFVGILNHLLSFSTSTGVLSFTASGLTMPISPAKGKILYKCVTNKKKGFMI</sequence>
<accession>A0A0H5QL66</accession>
<proteinExistence type="predicted"/>
<dbReference type="AlphaFoldDB" id="A0A0H5QL66"/>
<protein>
    <submittedName>
        <fullName evidence="1">Uncharacterized protein</fullName>
    </submittedName>
</protein>
<reference evidence="1" key="1">
    <citation type="submission" date="2015-04" db="EMBL/GenBank/DDBJ databases">
        <title>The genome sequence of the plant pathogenic Rhizarian Plasmodiophora brassicae reveals insights in its biotrophic life cycle and the origin of chitin synthesis.</title>
        <authorList>
            <person name="Schwelm A."/>
            <person name="Fogelqvist J."/>
            <person name="Knaust A."/>
            <person name="Julke S."/>
            <person name="Lilja T."/>
            <person name="Dhandapani V."/>
            <person name="Bonilla-Rosso G."/>
            <person name="Karlsson M."/>
            <person name="Shevchenko A."/>
            <person name="Choi S.R."/>
            <person name="Kim H.G."/>
            <person name="Park J.Y."/>
            <person name="Lim Y.P."/>
            <person name="Ludwig-Muller J."/>
            <person name="Dixelius C."/>
        </authorList>
    </citation>
    <scope>NUCLEOTIDE SEQUENCE</scope>
    <source>
        <tissue evidence="1">Potato root galls</tissue>
    </source>
</reference>
<feature type="non-terminal residue" evidence="1">
    <location>
        <position position="1"/>
    </location>
</feature>
<dbReference type="EMBL" id="HACM01001905">
    <property type="protein sequence ID" value="CRZ02347.1"/>
    <property type="molecule type" value="Transcribed_RNA"/>
</dbReference>
<organism evidence="1">
    <name type="scientific">Spongospora subterranea</name>
    <dbReference type="NCBI Taxonomy" id="70186"/>
    <lineage>
        <taxon>Eukaryota</taxon>
        <taxon>Sar</taxon>
        <taxon>Rhizaria</taxon>
        <taxon>Endomyxa</taxon>
        <taxon>Phytomyxea</taxon>
        <taxon>Plasmodiophorida</taxon>
        <taxon>Plasmodiophoridae</taxon>
        <taxon>Spongospora</taxon>
    </lineage>
</organism>
<name>A0A0H5QL66_9EUKA</name>